<dbReference type="Proteomes" id="UP001620461">
    <property type="component" value="Unassembled WGS sequence"/>
</dbReference>
<keyword evidence="3" id="KW-1185">Reference proteome</keyword>
<keyword evidence="1" id="KW-0812">Transmembrane</keyword>
<comment type="caution">
    <text evidence="2">The sequence shown here is derived from an EMBL/GenBank/DDBJ whole genome shotgun (WGS) entry which is preliminary data.</text>
</comment>
<dbReference type="EMBL" id="JADIKJ010000001">
    <property type="protein sequence ID" value="MFK2898721.1"/>
    <property type="molecule type" value="Genomic_DNA"/>
</dbReference>
<evidence type="ECO:0000313" key="2">
    <source>
        <dbReference type="EMBL" id="MFK2898721.1"/>
    </source>
</evidence>
<name>A0ABW8JEH9_9GAMM</name>
<protein>
    <submittedName>
        <fullName evidence="2">Uncharacterized protein</fullName>
    </submittedName>
</protein>
<feature type="transmembrane region" description="Helical" evidence="1">
    <location>
        <begin position="6"/>
        <end position="24"/>
    </location>
</feature>
<dbReference type="RefSeq" id="WP_404543651.1">
    <property type="nucleotide sequence ID" value="NZ_JADIKJ010000001.1"/>
</dbReference>
<keyword evidence="1" id="KW-1133">Transmembrane helix</keyword>
<reference evidence="2 3" key="1">
    <citation type="submission" date="2020-10" db="EMBL/GenBank/DDBJ databases">
        <title>Phylogeny of dyella-like bacteria.</title>
        <authorList>
            <person name="Fu J."/>
        </authorList>
    </citation>
    <scope>NUCLEOTIDE SEQUENCE [LARGE SCALE GENOMIC DNA]</scope>
    <source>
        <strain evidence="2 3">JP1</strain>
    </source>
</reference>
<organism evidence="2 3">
    <name type="scientific">Dyella jejuensis</name>
    <dbReference type="NCBI Taxonomy" id="1432009"/>
    <lineage>
        <taxon>Bacteria</taxon>
        <taxon>Pseudomonadati</taxon>
        <taxon>Pseudomonadota</taxon>
        <taxon>Gammaproteobacteria</taxon>
        <taxon>Lysobacterales</taxon>
        <taxon>Rhodanobacteraceae</taxon>
        <taxon>Dyella</taxon>
    </lineage>
</organism>
<keyword evidence="1" id="KW-0472">Membrane</keyword>
<gene>
    <name evidence="2" type="ORF">ISP15_00020</name>
</gene>
<sequence>MTGSLFFKIVIGLFIFLAAITYQFGKLKKLAPSLDEFQENDGHFRDLYI</sequence>
<evidence type="ECO:0000256" key="1">
    <source>
        <dbReference type="SAM" id="Phobius"/>
    </source>
</evidence>
<evidence type="ECO:0000313" key="3">
    <source>
        <dbReference type="Proteomes" id="UP001620461"/>
    </source>
</evidence>
<proteinExistence type="predicted"/>
<accession>A0ABW8JEH9</accession>